<protein>
    <recommendedName>
        <fullName evidence="3">Conjugal transfer protein TraQ</fullName>
    </recommendedName>
</protein>
<sequence length="148" mass="17394">MKTLIRKYGLNVQAMFMLLAMLVCAVVLTSCEKDELDIRQNYPFEVQVMPVPKEVTNGQTVEIRITVQRSGNFNDAKYFIRYFQFDGQGVLRYYSEPPYMPNDVYVLPQTQFRLYYTSQSTVSQSFDIWISDNFGNEKQISFQFNSRN</sequence>
<evidence type="ECO:0000313" key="1">
    <source>
        <dbReference type="EMBL" id="SEK58808.1"/>
    </source>
</evidence>
<dbReference type="EMBL" id="FNZR01000002">
    <property type="protein sequence ID" value="SEK58808.1"/>
    <property type="molecule type" value="Genomic_DNA"/>
</dbReference>
<evidence type="ECO:0000313" key="2">
    <source>
        <dbReference type="Proteomes" id="UP000198916"/>
    </source>
</evidence>
<dbReference type="STRING" id="332977.SAMN05421740_102155"/>
<evidence type="ECO:0008006" key="3">
    <source>
        <dbReference type="Google" id="ProtNLM"/>
    </source>
</evidence>
<dbReference type="Gene3D" id="2.60.40.2410">
    <property type="entry name" value="Uncharacterised protein PF12988, DUF3872"/>
    <property type="match status" value="1"/>
</dbReference>
<proteinExistence type="predicted"/>
<keyword evidence="2" id="KW-1185">Reference proteome</keyword>
<dbReference type="OrthoDB" id="669114at2"/>
<name>A0A1H7I8R0_9SPHI</name>
<dbReference type="InterPro" id="IPR024355">
    <property type="entry name" value="TraQ_bacteroidetes"/>
</dbReference>
<dbReference type="InterPro" id="IPR038707">
    <property type="entry name" value="TraQ_sf"/>
</dbReference>
<gene>
    <name evidence="1" type="ORF">SAMN05421740_102155</name>
</gene>
<dbReference type="Pfam" id="PF12988">
    <property type="entry name" value="TraQ_transposon"/>
    <property type="match status" value="1"/>
</dbReference>
<reference evidence="2" key="1">
    <citation type="submission" date="2016-10" db="EMBL/GenBank/DDBJ databases">
        <authorList>
            <person name="Varghese N."/>
            <person name="Submissions S."/>
        </authorList>
    </citation>
    <scope>NUCLEOTIDE SEQUENCE [LARGE SCALE GENOMIC DNA]</scope>
    <source>
        <strain evidence="2">Jip14</strain>
    </source>
</reference>
<dbReference type="AlphaFoldDB" id="A0A1H7I8R0"/>
<accession>A0A1H7I8R0</accession>
<dbReference type="PROSITE" id="PS51257">
    <property type="entry name" value="PROKAR_LIPOPROTEIN"/>
    <property type="match status" value="1"/>
</dbReference>
<organism evidence="1 2">
    <name type="scientific">Parapedobacter koreensis</name>
    <dbReference type="NCBI Taxonomy" id="332977"/>
    <lineage>
        <taxon>Bacteria</taxon>
        <taxon>Pseudomonadati</taxon>
        <taxon>Bacteroidota</taxon>
        <taxon>Sphingobacteriia</taxon>
        <taxon>Sphingobacteriales</taxon>
        <taxon>Sphingobacteriaceae</taxon>
        <taxon>Parapedobacter</taxon>
    </lineage>
</organism>
<dbReference type="Proteomes" id="UP000198916">
    <property type="component" value="Unassembled WGS sequence"/>
</dbReference>